<reference evidence="2 3" key="1">
    <citation type="submission" date="2024-11" db="EMBL/GenBank/DDBJ databases">
        <title>Chromosome-level genome assembly of Eucalyptus globulus Labill. provides insights into its genome evolution.</title>
        <authorList>
            <person name="Li X."/>
        </authorList>
    </citation>
    <scope>NUCLEOTIDE SEQUENCE [LARGE SCALE GENOMIC DNA]</scope>
    <source>
        <strain evidence="2">CL2024</strain>
        <tissue evidence="2">Fresh tender leaves</tissue>
    </source>
</reference>
<evidence type="ECO:0000256" key="1">
    <source>
        <dbReference type="SAM" id="MobiDB-lite"/>
    </source>
</evidence>
<feature type="compositionally biased region" description="Basic and acidic residues" evidence="1">
    <location>
        <begin position="152"/>
        <end position="169"/>
    </location>
</feature>
<evidence type="ECO:0000313" key="3">
    <source>
        <dbReference type="Proteomes" id="UP001634007"/>
    </source>
</evidence>
<dbReference type="PANTHER" id="PTHR47877:SF3">
    <property type="entry name" value="LATE EMBRYOGENESIS ABUNDANT DOMAIN-CONTAINING PROTEIN _ LEA DOMAIN-CONTAINING PROTEIN"/>
    <property type="match status" value="1"/>
</dbReference>
<comment type="caution">
    <text evidence="2">The sequence shown here is derived from an EMBL/GenBank/DDBJ whole genome shotgun (WGS) entry which is preliminary data.</text>
</comment>
<name>A0ABD3LXL2_EUCGL</name>
<accession>A0ABD3LXL2</accession>
<feature type="region of interest" description="Disordered" evidence="1">
    <location>
        <begin position="151"/>
        <end position="217"/>
    </location>
</feature>
<evidence type="ECO:0000313" key="2">
    <source>
        <dbReference type="EMBL" id="KAL3754702.1"/>
    </source>
</evidence>
<feature type="region of interest" description="Disordered" evidence="1">
    <location>
        <begin position="1"/>
        <end position="21"/>
    </location>
</feature>
<feature type="compositionally biased region" description="Basic and acidic residues" evidence="1">
    <location>
        <begin position="58"/>
        <end position="74"/>
    </location>
</feature>
<protein>
    <submittedName>
        <fullName evidence="2">Uncharacterized protein</fullName>
    </submittedName>
</protein>
<gene>
    <name evidence="2" type="ORF">ACJRO7_001891</name>
</gene>
<dbReference type="PANTHER" id="PTHR47877">
    <property type="entry name" value="LATE EMBRYOGENESIS ABUNDANT DOMAIN-CONTAINING PROTEIN / LEA DOMAIN-CONTAINING PROTEIN"/>
    <property type="match status" value="1"/>
</dbReference>
<dbReference type="AlphaFoldDB" id="A0ABD3LXL2"/>
<organism evidence="2 3">
    <name type="scientific">Eucalyptus globulus</name>
    <name type="common">Tasmanian blue gum</name>
    <dbReference type="NCBI Taxonomy" id="34317"/>
    <lineage>
        <taxon>Eukaryota</taxon>
        <taxon>Viridiplantae</taxon>
        <taxon>Streptophyta</taxon>
        <taxon>Embryophyta</taxon>
        <taxon>Tracheophyta</taxon>
        <taxon>Spermatophyta</taxon>
        <taxon>Magnoliopsida</taxon>
        <taxon>eudicotyledons</taxon>
        <taxon>Gunneridae</taxon>
        <taxon>Pentapetalae</taxon>
        <taxon>rosids</taxon>
        <taxon>malvids</taxon>
        <taxon>Myrtales</taxon>
        <taxon>Myrtaceae</taxon>
        <taxon>Myrtoideae</taxon>
        <taxon>Eucalypteae</taxon>
        <taxon>Eucalyptus</taxon>
    </lineage>
</organism>
<feature type="compositionally biased region" description="Acidic residues" evidence="1">
    <location>
        <begin position="181"/>
        <end position="194"/>
    </location>
</feature>
<dbReference type="EMBL" id="JBJKBG010000001">
    <property type="protein sequence ID" value="KAL3754702.1"/>
    <property type="molecule type" value="Genomic_DNA"/>
</dbReference>
<sequence length="265" mass="28114">MVSEQMHRRDHINSDDVERDLVPKMASHYEALAEKAKEPAITIVGGRDAPIETTGTKTGHDGPSKMAEKPDETAQRGGGGGEKGGKVKEKVVQGASGTTQYLAEKSKEGYEAVKETAAKAKDHTVEAGQKAAEMAAKPLVAAKDAAVAVGNRAKEATAAKTEQMERERQGTQASKQRGTETMDEISQEPVEYQDNENQGTVEAEFDGKRKQGKQGTLGGILGAIGETLVEIAQSTKDMVLGKDHTGKPENAVVYDLGCGGKRPAQ</sequence>
<feature type="region of interest" description="Disordered" evidence="1">
    <location>
        <begin position="33"/>
        <end position="106"/>
    </location>
</feature>
<proteinExistence type="predicted"/>
<keyword evidence="3" id="KW-1185">Reference proteome</keyword>
<dbReference type="Proteomes" id="UP001634007">
    <property type="component" value="Unassembled WGS sequence"/>
</dbReference>